<accession>A0A8J3V7V2</accession>
<proteinExistence type="predicted"/>
<dbReference type="SUPFAM" id="SSF55486">
    <property type="entry name" value="Metalloproteases ('zincins'), catalytic domain"/>
    <property type="match status" value="1"/>
</dbReference>
<evidence type="ECO:0000256" key="1">
    <source>
        <dbReference type="ARBA" id="ARBA00004167"/>
    </source>
</evidence>
<comment type="subcellular location">
    <subcellularLocation>
        <location evidence="1">Membrane</location>
        <topology evidence="1">Single-pass membrane protein</topology>
    </subcellularLocation>
</comment>
<evidence type="ECO:0000256" key="4">
    <source>
        <dbReference type="ARBA" id="ARBA00023136"/>
    </source>
</evidence>
<name>A0A8J3V7V2_9ACTN</name>
<keyword evidence="3" id="KW-1133">Transmembrane helix</keyword>
<organism evidence="5 6">
    <name type="scientific">Planotetraspora kaengkrachanensis</name>
    <dbReference type="NCBI Taxonomy" id="575193"/>
    <lineage>
        <taxon>Bacteria</taxon>
        <taxon>Bacillati</taxon>
        <taxon>Actinomycetota</taxon>
        <taxon>Actinomycetes</taxon>
        <taxon>Streptosporangiales</taxon>
        <taxon>Streptosporangiaceae</taxon>
        <taxon>Planotetraspora</taxon>
    </lineage>
</organism>
<evidence type="ECO:0000256" key="3">
    <source>
        <dbReference type="ARBA" id="ARBA00022989"/>
    </source>
</evidence>
<dbReference type="InterPro" id="IPR007343">
    <property type="entry name" value="Uncharacterised_pept_Zn_put"/>
</dbReference>
<evidence type="ECO:0000256" key="2">
    <source>
        <dbReference type="ARBA" id="ARBA00022692"/>
    </source>
</evidence>
<dbReference type="RefSeq" id="WP_203885713.1">
    <property type="nucleotide sequence ID" value="NZ_BAABHH010000015.1"/>
</dbReference>
<keyword evidence="2" id="KW-0812">Transmembrane</keyword>
<dbReference type="Pfam" id="PF04228">
    <property type="entry name" value="Zn_peptidase"/>
    <property type="match status" value="1"/>
</dbReference>
<keyword evidence="4" id="KW-0472">Membrane</keyword>
<gene>
    <name evidence="5" type="ORF">Pka01_54870</name>
</gene>
<sequence length="235" mass="24734">MGDYDGVILRRLLPLVLAGTLVVSLIAACGGEPGDPAGAPPRGSVAGPCDATGQDFAGDIELARCLTERFWAERFQQSGNTYAPISDFVAYNGEDGPDCGRQPSVPNNAFYCPSGHFIAYDAAWLQGMYDRMGDGAVYLVIPHEFGHAVQAQLVNDFQFNVQRELQADCYAGATLSGLVQERALKADAGDGAELLANLEAAGDPTDAWWAPDAHGTAAQRQASFAKGYGQGVGAC</sequence>
<dbReference type="EMBL" id="BONV01000030">
    <property type="protein sequence ID" value="GIG82360.1"/>
    <property type="molecule type" value="Genomic_DNA"/>
</dbReference>
<comment type="caution">
    <text evidence="5">The sequence shown here is derived from an EMBL/GenBank/DDBJ whole genome shotgun (WGS) entry which is preliminary data.</text>
</comment>
<dbReference type="GO" id="GO:0016020">
    <property type="term" value="C:membrane"/>
    <property type="evidence" value="ECO:0007669"/>
    <property type="project" value="UniProtKB-SubCell"/>
</dbReference>
<keyword evidence="6" id="KW-1185">Reference proteome</keyword>
<dbReference type="AlphaFoldDB" id="A0A8J3V7V2"/>
<evidence type="ECO:0008006" key="7">
    <source>
        <dbReference type="Google" id="ProtNLM"/>
    </source>
</evidence>
<dbReference type="PANTHER" id="PTHR30168:SF0">
    <property type="entry name" value="INNER MEMBRANE PROTEIN"/>
    <property type="match status" value="1"/>
</dbReference>
<reference evidence="5 6" key="1">
    <citation type="submission" date="2021-01" db="EMBL/GenBank/DDBJ databases">
        <title>Whole genome shotgun sequence of Planotetraspora kaengkrachanensis NBRC 104272.</title>
        <authorList>
            <person name="Komaki H."/>
            <person name="Tamura T."/>
        </authorList>
    </citation>
    <scope>NUCLEOTIDE SEQUENCE [LARGE SCALE GENOMIC DNA]</scope>
    <source>
        <strain evidence="5 6">NBRC 104272</strain>
    </source>
</reference>
<evidence type="ECO:0000313" key="5">
    <source>
        <dbReference type="EMBL" id="GIG82360.1"/>
    </source>
</evidence>
<dbReference type="PANTHER" id="PTHR30168">
    <property type="entry name" value="PUTATIVE MEMBRANE PROTEIN YPFJ"/>
    <property type="match status" value="1"/>
</dbReference>
<dbReference type="Proteomes" id="UP000630097">
    <property type="component" value="Unassembled WGS sequence"/>
</dbReference>
<protein>
    <recommendedName>
        <fullName evidence="7">Metalloprotease</fullName>
    </recommendedName>
</protein>
<evidence type="ECO:0000313" key="6">
    <source>
        <dbReference type="Proteomes" id="UP000630097"/>
    </source>
</evidence>